<comment type="caution">
    <text evidence="2">The sequence shown here is derived from an EMBL/GenBank/DDBJ whole genome shotgun (WGS) entry which is preliminary data.</text>
</comment>
<evidence type="ECO:0000256" key="1">
    <source>
        <dbReference type="HAMAP-Rule" id="MF_00386"/>
    </source>
</evidence>
<comment type="similarity">
    <text evidence="1">Belongs to the UPF0161 family.</text>
</comment>
<gene>
    <name evidence="2" type="ORF">HMPREF9248_0103</name>
</gene>
<dbReference type="PANTHER" id="PTHR33383:SF1">
    <property type="entry name" value="MEMBRANE PROTEIN INSERTION EFFICIENCY FACTOR-RELATED"/>
    <property type="match status" value="1"/>
</dbReference>
<comment type="subcellular location">
    <subcellularLocation>
        <location evidence="1">Cell membrane</location>
        <topology evidence="1">Peripheral membrane protein</topology>
        <orientation evidence="1">Cytoplasmic side</orientation>
    </subcellularLocation>
</comment>
<keyword evidence="3" id="KW-1185">Reference proteome</keyword>
<comment type="function">
    <text evidence="1">Could be involved in insertion of integral membrane proteins into the membrane.</text>
</comment>
<dbReference type="SMART" id="SM01234">
    <property type="entry name" value="Haemolytic"/>
    <property type="match status" value="1"/>
</dbReference>
<dbReference type="Proteomes" id="UP000004431">
    <property type="component" value="Unassembled WGS sequence"/>
</dbReference>
<dbReference type="EMBL" id="AEDQ01000034">
    <property type="protein sequence ID" value="EFL43552.1"/>
    <property type="molecule type" value="Genomic_DNA"/>
</dbReference>
<dbReference type="RefSeq" id="WP_006304803.1">
    <property type="nucleotide sequence ID" value="NZ_AEDQ01000034.1"/>
</dbReference>
<dbReference type="Pfam" id="PF01809">
    <property type="entry name" value="YidD"/>
    <property type="match status" value="1"/>
</dbReference>
<keyword evidence="1" id="KW-1003">Cell membrane</keyword>
<keyword evidence="1" id="KW-0472">Membrane</keyword>
<sequence length="66" mass="7554">MICACIHIYQCFSSVYLRAHCIYEPTCSQYALLALERYGIARGSWLALKRLCRCHPFHAGGYDPLV</sequence>
<dbReference type="InterPro" id="IPR002696">
    <property type="entry name" value="Membr_insert_effic_factor_YidD"/>
</dbReference>
<evidence type="ECO:0000313" key="3">
    <source>
        <dbReference type="Proteomes" id="UP000004431"/>
    </source>
</evidence>
<dbReference type="PANTHER" id="PTHR33383">
    <property type="entry name" value="MEMBRANE PROTEIN INSERTION EFFICIENCY FACTOR-RELATED"/>
    <property type="match status" value="1"/>
</dbReference>
<proteinExistence type="inferred from homology"/>
<reference evidence="2 3" key="1">
    <citation type="submission" date="2010-08" db="EMBL/GenBank/DDBJ databases">
        <authorList>
            <person name="Durkin A.S."/>
            <person name="Madupu R."/>
            <person name="Torralba M."/>
            <person name="Gillis M."/>
            <person name="Methe B."/>
            <person name="Sutton G."/>
            <person name="Nelson K.E."/>
        </authorList>
    </citation>
    <scope>NUCLEOTIDE SEQUENCE [LARGE SCALE GENOMIC DNA]</scope>
    <source>
        <strain evidence="2 3">PB189-T1-4</strain>
    </source>
</reference>
<evidence type="ECO:0000313" key="2">
    <source>
        <dbReference type="EMBL" id="EFL43552.1"/>
    </source>
</evidence>
<organism evidence="2 3">
    <name type="scientific">Fannyhessea vaginae PB189-T1-4</name>
    <dbReference type="NCBI Taxonomy" id="866774"/>
    <lineage>
        <taxon>Bacteria</taxon>
        <taxon>Bacillati</taxon>
        <taxon>Actinomycetota</taxon>
        <taxon>Coriobacteriia</taxon>
        <taxon>Coriobacteriales</taxon>
        <taxon>Atopobiaceae</taxon>
        <taxon>Fannyhessea</taxon>
    </lineage>
</organism>
<dbReference type="HAMAP" id="MF_00386">
    <property type="entry name" value="UPF0161_YidD"/>
    <property type="match status" value="1"/>
</dbReference>
<protein>
    <recommendedName>
        <fullName evidence="1">Putative membrane protein insertion efficiency factor</fullName>
    </recommendedName>
</protein>
<dbReference type="NCBIfam" id="TIGR00278">
    <property type="entry name" value="membrane protein insertion efficiency factor YidD"/>
    <property type="match status" value="1"/>
</dbReference>
<name>A0ABP2IWV2_9ACTN</name>
<accession>A0ABP2IWV2</accession>